<gene>
    <name evidence="1" type="ORF">E5161_10745</name>
</gene>
<dbReference type="AlphaFoldDB" id="A0A4U0FC75"/>
<name>A0A4U0FC75_9BACL</name>
<proteinExistence type="predicted"/>
<organism evidence="1 2">
    <name type="scientific">Cohnella pontilimi</name>
    <dbReference type="NCBI Taxonomy" id="2564100"/>
    <lineage>
        <taxon>Bacteria</taxon>
        <taxon>Bacillati</taxon>
        <taxon>Bacillota</taxon>
        <taxon>Bacilli</taxon>
        <taxon>Bacillales</taxon>
        <taxon>Paenibacillaceae</taxon>
        <taxon>Cohnella</taxon>
    </lineage>
</organism>
<protein>
    <submittedName>
        <fullName evidence="1">Uncharacterized protein</fullName>
    </submittedName>
</protein>
<sequence length="153" mass="17108">MYAYYDINGDGSPELLIGADKSISGIYVLQNGTPLSVIQVESRHVLRLLMDIDGNSVIEDSWGHMGYATDFFYTIDEEGKLVVLDKLFTNGDVKKGDEFIGHFRAKDVLGKEVSINEDEYCSLIRKYGSTGYEPLEDTGKERMIGVIWKPVAT</sequence>
<dbReference type="EMBL" id="SUPK01000004">
    <property type="protein sequence ID" value="TJY42456.1"/>
    <property type="molecule type" value="Genomic_DNA"/>
</dbReference>
<dbReference type="RefSeq" id="WP_136777796.1">
    <property type="nucleotide sequence ID" value="NZ_SUPK01000004.1"/>
</dbReference>
<accession>A0A4U0FC75</accession>
<comment type="caution">
    <text evidence="1">The sequence shown here is derived from an EMBL/GenBank/DDBJ whole genome shotgun (WGS) entry which is preliminary data.</text>
</comment>
<keyword evidence="2" id="KW-1185">Reference proteome</keyword>
<evidence type="ECO:0000313" key="2">
    <source>
        <dbReference type="Proteomes" id="UP000309673"/>
    </source>
</evidence>
<dbReference type="OrthoDB" id="9816589at2"/>
<dbReference type="Proteomes" id="UP000309673">
    <property type="component" value="Unassembled WGS sequence"/>
</dbReference>
<evidence type="ECO:0000313" key="1">
    <source>
        <dbReference type="EMBL" id="TJY42456.1"/>
    </source>
</evidence>
<reference evidence="1 2" key="1">
    <citation type="submission" date="2019-04" db="EMBL/GenBank/DDBJ databases">
        <title>Cohnella sp. nov., isolated from soil.</title>
        <authorList>
            <person name="Kim W."/>
        </authorList>
    </citation>
    <scope>NUCLEOTIDE SEQUENCE [LARGE SCALE GENOMIC DNA]</scope>
    <source>
        <strain evidence="1 2">CAU 1483</strain>
    </source>
</reference>